<organism evidence="8 9">
    <name type="scientific">Actinomadura yumaensis</name>
    <dbReference type="NCBI Taxonomy" id="111807"/>
    <lineage>
        <taxon>Bacteria</taxon>
        <taxon>Bacillati</taxon>
        <taxon>Actinomycetota</taxon>
        <taxon>Actinomycetes</taxon>
        <taxon>Streptosporangiales</taxon>
        <taxon>Thermomonosporaceae</taxon>
        <taxon>Actinomadura</taxon>
    </lineage>
</organism>
<evidence type="ECO:0000256" key="1">
    <source>
        <dbReference type="ARBA" id="ARBA00001927"/>
    </source>
</evidence>
<name>A0ABW2CSF3_9ACTN</name>
<dbReference type="Gene3D" id="3.30.70.20">
    <property type="match status" value="1"/>
</dbReference>
<keyword evidence="2" id="KW-0813">Transport</keyword>
<keyword evidence="3" id="KW-0479">Metal-binding</keyword>
<dbReference type="Proteomes" id="UP001596380">
    <property type="component" value="Unassembled WGS sequence"/>
</dbReference>
<evidence type="ECO:0000256" key="2">
    <source>
        <dbReference type="ARBA" id="ARBA00022448"/>
    </source>
</evidence>
<evidence type="ECO:0000256" key="7">
    <source>
        <dbReference type="ARBA" id="ARBA00023291"/>
    </source>
</evidence>
<comment type="caution">
    <text evidence="8">The sequence shown here is derived from an EMBL/GenBank/DDBJ whole genome shotgun (WGS) entry which is preliminary data.</text>
</comment>
<dbReference type="RefSeq" id="WP_309239796.1">
    <property type="nucleotide sequence ID" value="NZ_JBHSXE010000001.1"/>
</dbReference>
<gene>
    <name evidence="8" type="ORF">ACFQKB_26075</name>
</gene>
<sequence length="62" mass="6697">MSATKETCAVASLCVYNVPEVFDQDEDGQVEVLDAEPPADLHQAVRTAARACPTRSIHIETP</sequence>
<reference evidence="9" key="1">
    <citation type="journal article" date="2019" name="Int. J. Syst. Evol. Microbiol.">
        <title>The Global Catalogue of Microorganisms (GCM) 10K type strain sequencing project: providing services to taxonomists for standard genome sequencing and annotation.</title>
        <authorList>
            <consortium name="The Broad Institute Genomics Platform"/>
            <consortium name="The Broad Institute Genome Sequencing Center for Infectious Disease"/>
            <person name="Wu L."/>
            <person name="Ma J."/>
        </authorList>
    </citation>
    <scope>NUCLEOTIDE SEQUENCE [LARGE SCALE GENOMIC DNA]</scope>
    <source>
        <strain evidence="9">JCM 3369</strain>
    </source>
</reference>
<evidence type="ECO:0000256" key="4">
    <source>
        <dbReference type="ARBA" id="ARBA00022982"/>
    </source>
</evidence>
<evidence type="ECO:0000256" key="5">
    <source>
        <dbReference type="ARBA" id="ARBA00023004"/>
    </source>
</evidence>
<evidence type="ECO:0000313" key="9">
    <source>
        <dbReference type="Proteomes" id="UP001596380"/>
    </source>
</evidence>
<comment type="cofactor">
    <cofactor evidence="1">
        <name>[3Fe-4S] cluster</name>
        <dbReference type="ChEBI" id="CHEBI:21137"/>
    </cofactor>
</comment>
<evidence type="ECO:0000256" key="3">
    <source>
        <dbReference type="ARBA" id="ARBA00022723"/>
    </source>
</evidence>
<dbReference type="SUPFAM" id="SSF54862">
    <property type="entry name" value="4Fe-4S ferredoxins"/>
    <property type="match status" value="1"/>
</dbReference>
<keyword evidence="6" id="KW-0411">Iron-sulfur</keyword>
<accession>A0ABW2CSF3</accession>
<keyword evidence="7" id="KW-0003">3Fe-4S</keyword>
<keyword evidence="5" id="KW-0408">Iron</keyword>
<dbReference type="Pfam" id="PF13459">
    <property type="entry name" value="Fer4_15"/>
    <property type="match status" value="1"/>
</dbReference>
<keyword evidence="4" id="KW-0249">Electron transport</keyword>
<keyword evidence="9" id="KW-1185">Reference proteome</keyword>
<dbReference type="InterPro" id="IPR051269">
    <property type="entry name" value="Fe-S_cluster_ET"/>
</dbReference>
<evidence type="ECO:0000313" key="8">
    <source>
        <dbReference type="EMBL" id="MFC6883250.1"/>
    </source>
</evidence>
<proteinExistence type="predicted"/>
<evidence type="ECO:0000256" key="6">
    <source>
        <dbReference type="ARBA" id="ARBA00023014"/>
    </source>
</evidence>
<dbReference type="EMBL" id="JBHSXS010000018">
    <property type="protein sequence ID" value="MFC6883250.1"/>
    <property type="molecule type" value="Genomic_DNA"/>
</dbReference>
<dbReference type="PANTHER" id="PTHR36923:SF3">
    <property type="entry name" value="FERREDOXIN"/>
    <property type="match status" value="1"/>
</dbReference>
<dbReference type="PANTHER" id="PTHR36923">
    <property type="entry name" value="FERREDOXIN"/>
    <property type="match status" value="1"/>
</dbReference>
<protein>
    <submittedName>
        <fullName evidence="8">Ferredoxin</fullName>
    </submittedName>
</protein>